<evidence type="ECO:0000256" key="1">
    <source>
        <dbReference type="ARBA" id="ARBA00004123"/>
    </source>
</evidence>
<dbReference type="Proteomes" id="UP000054937">
    <property type="component" value="Unassembled WGS sequence"/>
</dbReference>
<evidence type="ECO:0000256" key="2">
    <source>
        <dbReference type="ARBA" id="ARBA00007267"/>
    </source>
</evidence>
<dbReference type="InParanoid" id="A0A0V0QQX1"/>
<sequence length="326" mass="38681">MLEAIFFNLIIIKHIRIQNQTQPTQNIAVYFVTDLQKQQENSFSNKDVLINLTSQENLRTPIKPYVFQTPSTKDSDKSQFFNDTLQNRKKCKCSNSKCVKLYCDCFSTNQYCGKLCGCVGCENNIENENQLKIIRKNIKQKNPLAFEEKFFSQYKQQKDISFNQDNVFDKIEILSSKKELNNDQYQNQDIQNIQQTDIKTAQTNQKYEENQTKSTINKNYQQFQKIKDKNIYKQLEQKQRINDQLGLNDSNESFDKFLLQSQLQKQQQQKQQQQVEQQQQQLEQQYQQYENEEQNLNESMEEQMKRGLDIIEGSQGFFNFGDSNNK</sequence>
<protein>
    <recommendedName>
        <fullName evidence="5">CRC domain-containing protein</fullName>
    </recommendedName>
</protein>
<gene>
    <name evidence="6" type="ORF">PPERSA_04461</name>
</gene>
<evidence type="ECO:0000259" key="5">
    <source>
        <dbReference type="PROSITE" id="PS51634"/>
    </source>
</evidence>
<dbReference type="InterPro" id="IPR033467">
    <property type="entry name" value="Tesmin/TSO1-like_CXC"/>
</dbReference>
<dbReference type="GO" id="GO:0006355">
    <property type="term" value="P:regulation of DNA-templated transcription"/>
    <property type="evidence" value="ECO:0007669"/>
    <property type="project" value="TreeGrafter"/>
</dbReference>
<organism evidence="6 7">
    <name type="scientific">Pseudocohnilembus persalinus</name>
    <name type="common">Ciliate</name>
    <dbReference type="NCBI Taxonomy" id="266149"/>
    <lineage>
        <taxon>Eukaryota</taxon>
        <taxon>Sar</taxon>
        <taxon>Alveolata</taxon>
        <taxon>Ciliophora</taxon>
        <taxon>Intramacronucleata</taxon>
        <taxon>Oligohymenophorea</taxon>
        <taxon>Scuticociliatia</taxon>
        <taxon>Philasterida</taxon>
        <taxon>Pseudocohnilembidae</taxon>
        <taxon>Pseudocohnilembus</taxon>
    </lineage>
</organism>
<dbReference type="PANTHER" id="PTHR12446:SF34">
    <property type="entry name" value="PROTEIN LIN-54 HOMOLOG"/>
    <property type="match status" value="1"/>
</dbReference>
<evidence type="ECO:0000313" key="6">
    <source>
        <dbReference type="EMBL" id="KRX04646.1"/>
    </source>
</evidence>
<dbReference type="AlphaFoldDB" id="A0A0V0QQX1"/>
<evidence type="ECO:0000313" key="7">
    <source>
        <dbReference type="Proteomes" id="UP000054937"/>
    </source>
</evidence>
<reference evidence="6 7" key="1">
    <citation type="journal article" date="2015" name="Sci. Rep.">
        <title>Genome of the facultative scuticociliatosis pathogen Pseudocohnilembus persalinus provides insight into its virulence through horizontal gene transfer.</title>
        <authorList>
            <person name="Xiong J."/>
            <person name="Wang G."/>
            <person name="Cheng J."/>
            <person name="Tian M."/>
            <person name="Pan X."/>
            <person name="Warren A."/>
            <person name="Jiang C."/>
            <person name="Yuan D."/>
            <person name="Miao W."/>
        </authorList>
    </citation>
    <scope>NUCLEOTIDE SEQUENCE [LARGE SCALE GENOMIC DNA]</scope>
    <source>
        <strain evidence="6">36N120E</strain>
    </source>
</reference>
<evidence type="ECO:0000256" key="4">
    <source>
        <dbReference type="SAM" id="Coils"/>
    </source>
</evidence>
<dbReference type="PANTHER" id="PTHR12446">
    <property type="entry name" value="TESMIN/TSO1-RELATED"/>
    <property type="match status" value="1"/>
</dbReference>
<keyword evidence="3" id="KW-0539">Nucleus</keyword>
<feature type="coiled-coil region" evidence="4">
    <location>
        <begin position="258"/>
        <end position="306"/>
    </location>
</feature>
<dbReference type="SMART" id="SM01114">
    <property type="entry name" value="CXC"/>
    <property type="match status" value="1"/>
</dbReference>
<dbReference type="Pfam" id="PF03638">
    <property type="entry name" value="TCR"/>
    <property type="match status" value="1"/>
</dbReference>
<comment type="subcellular location">
    <subcellularLocation>
        <location evidence="1">Nucleus</location>
    </subcellularLocation>
</comment>
<comment type="caution">
    <text evidence="6">The sequence shown here is derived from an EMBL/GenBank/DDBJ whole genome shotgun (WGS) entry which is preliminary data.</text>
</comment>
<dbReference type="GO" id="GO:0005634">
    <property type="term" value="C:nucleus"/>
    <property type="evidence" value="ECO:0007669"/>
    <property type="project" value="UniProtKB-SubCell"/>
</dbReference>
<dbReference type="PROSITE" id="PS51634">
    <property type="entry name" value="CRC"/>
    <property type="match status" value="1"/>
</dbReference>
<dbReference type="EMBL" id="LDAU01000114">
    <property type="protein sequence ID" value="KRX04646.1"/>
    <property type="molecule type" value="Genomic_DNA"/>
</dbReference>
<dbReference type="InterPro" id="IPR028307">
    <property type="entry name" value="Lin-54_fam"/>
</dbReference>
<proteinExistence type="inferred from homology"/>
<name>A0A0V0QQX1_PSEPJ</name>
<keyword evidence="4" id="KW-0175">Coiled coil</keyword>
<evidence type="ECO:0000256" key="3">
    <source>
        <dbReference type="ARBA" id="ARBA00023242"/>
    </source>
</evidence>
<accession>A0A0V0QQX1</accession>
<keyword evidence="7" id="KW-1185">Reference proteome</keyword>
<comment type="similarity">
    <text evidence="2">Belongs to the lin-54 family.</text>
</comment>
<dbReference type="InterPro" id="IPR005172">
    <property type="entry name" value="CRC"/>
</dbReference>
<feature type="domain" description="CRC" evidence="5">
    <location>
        <begin position="87"/>
        <end position="149"/>
    </location>
</feature>